<dbReference type="EMBL" id="JASVDS010000002">
    <property type="protein sequence ID" value="MDL5032355.1"/>
    <property type="molecule type" value="Genomic_DNA"/>
</dbReference>
<evidence type="ECO:0000256" key="5">
    <source>
        <dbReference type="ARBA" id="ARBA00035648"/>
    </source>
</evidence>
<comment type="caution">
    <text evidence="8">The sequence shown here is derived from an EMBL/GenBank/DDBJ whole genome shotgun (WGS) entry which is preliminary data.</text>
</comment>
<dbReference type="PANTHER" id="PTHR30636">
    <property type="entry name" value="UPF0701 PROTEIN YICC"/>
    <property type="match status" value="1"/>
</dbReference>
<dbReference type="NCBIfam" id="TIGR00255">
    <property type="entry name" value="YicC/YloC family endoribonuclease"/>
    <property type="match status" value="1"/>
</dbReference>
<dbReference type="InterPro" id="IPR005229">
    <property type="entry name" value="YicC/YloC-like"/>
</dbReference>
<dbReference type="Pfam" id="PF03755">
    <property type="entry name" value="YicC-like_N"/>
    <property type="match status" value="1"/>
</dbReference>
<reference evidence="8 9" key="1">
    <citation type="submission" date="2023-06" db="EMBL/GenBank/DDBJ databases">
        <title>Pelomonas sp. APW6 16S ribosomal RNA gene genome sequencing and assembly.</title>
        <authorList>
            <person name="Woo H."/>
        </authorList>
    </citation>
    <scope>NUCLEOTIDE SEQUENCE [LARGE SCALE GENOMIC DNA]</scope>
    <source>
        <strain evidence="8 9">APW6</strain>
    </source>
</reference>
<evidence type="ECO:0000256" key="3">
    <source>
        <dbReference type="ARBA" id="ARBA00022759"/>
    </source>
</evidence>
<gene>
    <name evidence="8" type="ORF">QRD43_10620</name>
</gene>
<evidence type="ECO:0000256" key="2">
    <source>
        <dbReference type="ARBA" id="ARBA00022722"/>
    </source>
</evidence>
<dbReference type="PANTHER" id="PTHR30636:SF3">
    <property type="entry name" value="UPF0701 PROTEIN YICC"/>
    <property type="match status" value="1"/>
</dbReference>
<organism evidence="8 9">
    <name type="scientific">Roseateles subflavus</name>
    <dbReference type="NCBI Taxonomy" id="3053353"/>
    <lineage>
        <taxon>Bacteria</taxon>
        <taxon>Pseudomonadati</taxon>
        <taxon>Pseudomonadota</taxon>
        <taxon>Betaproteobacteria</taxon>
        <taxon>Burkholderiales</taxon>
        <taxon>Sphaerotilaceae</taxon>
        <taxon>Roseateles</taxon>
    </lineage>
</organism>
<evidence type="ECO:0000313" key="8">
    <source>
        <dbReference type="EMBL" id="MDL5032355.1"/>
    </source>
</evidence>
<feature type="domain" description="Endoribonuclease YicC-like C-terminal" evidence="7">
    <location>
        <begin position="180"/>
        <end position="303"/>
    </location>
</feature>
<proteinExistence type="inferred from homology"/>
<keyword evidence="2" id="KW-0540">Nuclease</keyword>
<name>A0ABT7LKY8_9BURK</name>
<sequence>MPVYSMTGYASACAQPVPHPETGVQSAASVSVEARSVNGRFLDLSFRMPEDLRGLEPALRDIVGQHIKRGKIEIRINTQRDADNGWPHPQPDQLNRLARLEGTVQTWLPKAQGLTVHEVLQWCRGGAPAEKLDEATLDAARRCVEGLVEAREREGEKLVAILLERVATLRQLADQAEPLVPAVVQRQQQRFLERWQEALASTGAAQTLPEEALRERALNEAAAYAIRIDVAEELARLRAHLEEISRLLKKGGEVGKRLDFLIQELHREANTLGSKSAALDLTAVSVEMKVAIEQMREQVQNLE</sequence>
<keyword evidence="4 8" id="KW-0378">Hydrolase</keyword>
<evidence type="ECO:0000313" key="9">
    <source>
        <dbReference type="Proteomes" id="UP001238603"/>
    </source>
</evidence>
<dbReference type="EC" id="3.1.-.-" evidence="8"/>
<dbReference type="RefSeq" id="WP_285982432.1">
    <property type="nucleotide sequence ID" value="NZ_JASVDS010000002.1"/>
</dbReference>
<evidence type="ECO:0000259" key="6">
    <source>
        <dbReference type="Pfam" id="PF03755"/>
    </source>
</evidence>
<dbReference type="GO" id="GO:0016787">
    <property type="term" value="F:hydrolase activity"/>
    <property type="evidence" value="ECO:0007669"/>
    <property type="project" value="UniProtKB-KW"/>
</dbReference>
<comment type="similarity">
    <text evidence="5">Belongs to the YicC/YloC family.</text>
</comment>
<feature type="domain" description="Endoribonuclease YicC-like N-terminal" evidence="6">
    <location>
        <begin position="3"/>
        <end position="159"/>
    </location>
</feature>
<evidence type="ECO:0000256" key="4">
    <source>
        <dbReference type="ARBA" id="ARBA00022801"/>
    </source>
</evidence>
<dbReference type="InterPro" id="IPR013527">
    <property type="entry name" value="YicC-like_N"/>
</dbReference>
<protein>
    <submittedName>
        <fullName evidence="8">YicC/YloC family endoribonuclease</fullName>
        <ecNumber evidence="8">3.1.-.-</ecNumber>
    </submittedName>
</protein>
<evidence type="ECO:0000259" key="7">
    <source>
        <dbReference type="Pfam" id="PF08340"/>
    </source>
</evidence>
<dbReference type="Pfam" id="PF08340">
    <property type="entry name" value="YicC-like_C"/>
    <property type="match status" value="1"/>
</dbReference>
<evidence type="ECO:0000256" key="1">
    <source>
        <dbReference type="ARBA" id="ARBA00001968"/>
    </source>
</evidence>
<comment type="cofactor">
    <cofactor evidence="1">
        <name>a divalent metal cation</name>
        <dbReference type="ChEBI" id="CHEBI:60240"/>
    </cofactor>
</comment>
<dbReference type="InterPro" id="IPR013551">
    <property type="entry name" value="YicC-like_C"/>
</dbReference>
<accession>A0ABT7LKY8</accession>
<keyword evidence="3" id="KW-0255">Endonuclease</keyword>
<keyword evidence="9" id="KW-1185">Reference proteome</keyword>
<dbReference type="Proteomes" id="UP001238603">
    <property type="component" value="Unassembled WGS sequence"/>
</dbReference>